<dbReference type="Pfam" id="PF00106">
    <property type="entry name" value="adh_short"/>
    <property type="match status" value="1"/>
</dbReference>
<dbReference type="EMBL" id="JAGSOV010000061">
    <property type="protein sequence ID" value="MCO1659020.1"/>
    <property type="molecule type" value="Genomic_DNA"/>
</dbReference>
<keyword evidence="4" id="KW-1185">Reference proteome</keyword>
<dbReference type="PRINTS" id="PR00081">
    <property type="entry name" value="GDHRDH"/>
</dbReference>
<comment type="caution">
    <text evidence="3">The sequence shown here is derived from an EMBL/GenBank/DDBJ whole genome shotgun (WGS) entry which is preliminary data.</text>
</comment>
<name>A0ABT1A7N2_9PSEU</name>
<proteinExistence type="inferred from homology"/>
<evidence type="ECO:0000256" key="1">
    <source>
        <dbReference type="ARBA" id="ARBA00023002"/>
    </source>
</evidence>
<dbReference type="InterPro" id="IPR036291">
    <property type="entry name" value="NAD(P)-bd_dom_sf"/>
</dbReference>
<evidence type="ECO:0000313" key="4">
    <source>
        <dbReference type="Proteomes" id="UP001165283"/>
    </source>
</evidence>
<reference evidence="3" key="1">
    <citation type="submission" date="2021-04" db="EMBL/GenBank/DDBJ databases">
        <title>Pseudonocardia sp. nov., isolated from sandy soil of mangrove forest.</title>
        <authorList>
            <person name="Zan Z."/>
            <person name="Huang R."/>
            <person name="Liu W."/>
        </authorList>
    </citation>
    <scope>NUCLEOTIDE SEQUENCE</scope>
    <source>
        <strain evidence="3">S2-4</strain>
    </source>
</reference>
<dbReference type="Gene3D" id="3.40.50.720">
    <property type="entry name" value="NAD(P)-binding Rossmann-like Domain"/>
    <property type="match status" value="1"/>
</dbReference>
<protein>
    <submittedName>
        <fullName evidence="3">SDR family NAD(P)-dependent oxidoreductase</fullName>
    </submittedName>
</protein>
<comment type="similarity">
    <text evidence="2">Belongs to the short-chain dehydrogenases/reductases (SDR) family.</text>
</comment>
<dbReference type="PANTHER" id="PTHR43157:SF31">
    <property type="entry name" value="PHOSPHATIDYLINOSITOL-GLYCAN BIOSYNTHESIS CLASS F PROTEIN"/>
    <property type="match status" value="1"/>
</dbReference>
<organism evidence="3 4">
    <name type="scientific">Pseudonocardia humida</name>
    <dbReference type="NCBI Taxonomy" id="2800819"/>
    <lineage>
        <taxon>Bacteria</taxon>
        <taxon>Bacillati</taxon>
        <taxon>Actinomycetota</taxon>
        <taxon>Actinomycetes</taxon>
        <taxon>Pseudonocardiales</taxon>
        <taxon>Pseudonocardiaceae</taxon>
        <taxon>Pseudonocardia</taxon>
    </lineage>
</organism>
<dbReference type="RefSeq" id="WP_252443589.1">
    <property type="nucleotide sequence ID" value="NZ_JAGSOV010000061.1"/>
</dbReference>
<evidence type="ECO:0000313" key="3">
    <source>
        <dbReference type="EMBL" id="MCO1659020.1"/>
    </source>
</evidence>
<dbReference type="PANTHER" id="PTHR43157">
    <property type="entry name" value="PHOSPHATIDYLINOSITOL-GLYCAN BIOSYNTHESIS CLASS F PROTEIN-RELATED"/>
    <property type="match status" value="1"/>
</dbReference>
<dbReference type="Proteomes" id="UP001165283">
    <property type="component" value="Unassembled WGS sequence"/>
</dbReference>
<sequence length="291" mass="29652">MTAPTAVITGAAGGLGLATARLLLAAGLDVVAVTRDARSAEATRRALAADAPGRTVHALHADLVDRNDVRSLAGRLRDTVEDVDVLINNAGAAFPTYAETADGAERTHTLNHLAPFHLTHLLLADGLLAPTARIITISSDLVTRGRLDPGDPDVTGVSWRDRFSQLAVYGTAKLASLMATSALAARLPAGMAAYSASPGVIRTGFNAKSGGVLKVVSSVSGLFAQAPAKAARTPVLLATATAAPTPNGGVFAKGAVVTPPTPARDTDLATRVYERTARALDVDALSAPTSG</sequence>
<gene>
    <name evidence="3" type="ORF">KDL28_28520</name>
</gene>
<keyword evidence="1" id="KW-0560">Oxidoreductase</keyword>
<dbReference type="InterPro" id="IPR002347">
    <property type="entry name" value="SDR_fam"/>
</dbReference>
<accession>A0ABT1A7N2</accession>
<dbReference type="PRINTS" id="PR00080">
    <property type="entry name" value="SDRFAMILY"/>
</dbReference>
<evidence type="ECO:0000256" key="2">
    <source>
        <dbReference type="RuleBase" id="RU000363"/>
    </source>
</evidence>
<dbReference type="SUPFAM" id="SSF51735">
    <property type="entry name" value="NAD(P)-binding Rossmann-fold domains"/>
    <property type="match status" value="1"/>
</dbReference>